<evidence type="ECO:0000313" key="6">
    <source>
        <dbReference type="Proteomes" id="UP001529340"/>
    </source>
</evidence>
<dbReference type="SUPFAM" id="SSF100950">
    <property type="entry name" value="NagB/RpiA/CoA transferase-like"/>
    <property type="match status" value="1"/>
</dbReference>
<comment type="caution">
    <text evidence="5">The sequence shown here is derived from an EMBL/GenBank/DDBJ whole genome shotgun (WGS) entry which is preliminary data.</text>
</comment>
<dbReference type="EMBL" id="JAUDCG010000002">
    <property type="protein sequence ID" value="MDM8156109.1"/>
    <property type="molecule type" value="Genomic_DNA"/>
</dbReference>
<name>A0ABT7U904_9FIRM</name>
<dbReference type="Gene3D" id="3.40.50.10420">
    <property type="entry name" value="NagB/RpiA/CoA transferase-like"/>
    <property type="match status" value="1"/>
</dbReference>
<dbReference type="Proteomes" id="UP001529340">
    <property type="component" value="Unassembled WGS sequence"/>
</dbReference>
<reference evidence="5" key="1">
    <citation type="submission" date="2023-06" db="EMBL/GenBank/DDBJ databases">
        <title>Identification and characterization of horizontal gene transfer across gut microbiota members of farm animals based on homology search.</title>
        <authorList>
            <person name="Schwarzerova J."/>
            <person name="Nykrynova M."/>
            <person name="Jureckova K."/>
            <person name="Cejkova D."/>
            <person name="Rychlik I."/>
        </authorList>
    </citation>
    <scope>NUCLEOTIDE SEQUENCE</scope>
    <source>
        <strain evidence="5">ET39</strain>
    </source>
</reference>
<comment type="catalytic activity">
    <reaction evidence="4">
        <text>(6S)-5-formyl-5,6,7,8-tetrahydrofolate + ATP = (6R)-5,10-methenyltetrahydrofolate + ADP + phosphate</text>
        <dbReference type="Rhea" id="RHEA:10488"/>
        <dbReference type="ChEBI" id="CHEBI:30616"/>
        <dbReference type="ChEBI" id="CHEBI:43474"/>
        <dbReference type="ChEBI" id="CHEBI:57455"/>
        <dbReference type="ChEBI" id="CHEBI:57457"/>
        <dbReference type="ChEBI" id="CHEBI:456216"/>
        <dbReference type="EC" id="6.3.3.2"/>
    </reaction>
</comment>
<evidence type="ECO:0000256" key="1">
    <source>
        <dbReference type="ARBA" id="ARBA00010638"/>
    </source>
</evidence>
<dbReference type="EC" id="6.3.3.2" evidence="4"/>
<dbReference type="PIRSF" id="PIRSF006806">
    <property type="entry name" value="FTHF_cligase"/>
    <property type="match status" value="1"/>
</dbReference>
<dbReference type="InterPro" id="IPR037171">
    <property type="entry name" value="NagB/RpiA_transferase-like"/>
</dbReference>
<evidence type="ECO:0000256" key="3">
    <source>
        <dbReference type="ARBA" id="ARBA00022840"/>
    </source>
</evidence>
<dbReference type="InterPro" id="IPR024185">
    <property type="entry name" value="FTHF_cligase-like_sf"/>
</dbReference>
<dbReference type="RefSeq" id="WP_289606582.1">
    <property type="nucleotide sequence ID" value="NZ_JAUDCG010000002.1"/>
</dbReference>
<accession>A0ABT7U904</accession>
<comment type="similarity">
    <text evidence="1 4">Belongs to the 5-formyltetrahydrofolate cyclo-ligase family.</text>
</comment>
<keyword evidence="2 4" id="KW-0547">Nucleotide-binding</keyword>
<reference evidence="5" key="2">
    <citation type="submission" date="2023-06" db="EMBL/GenBank/DDBJ databases">
        <authorList>
            <person name="Zeman M."/>
            <person name="Kubasova T."/>
            <person name="Jahodarova E."/>
            <person name="Nykrynova M."/>
            <person name="Rychlik I."/>
        </authorList>
    </citation>
    <scope>NUCLEOTIDE SEQUENCE</scope>
    <source>
        <strain evidence="5">ET39</strain>
    </source>
</reference>
<dbReference type="GO" id="GO:0030272">
    <property type="term" value="F:5-formyltetrahydrofolate cyclo-ligase activity"/>
    <property type="evidence" value="ECO:0007669"/>
    <property type="project" value="UniProtKB-EC"/>
</dbReference>
<evidence type="ECO:0000256" key="4">
    <source>
        <dbReference type="RuleBase" id="RU361279"/>
    </source>
</evidence>
<dbReference type="PANTHER" id="PTHR23407">
    <property type="entry name" value="ATPASE INHIBITOR/5-FORMYLTETRAHYDROFOLATE CYCLO-LIGASE"/>
    <property type="match status" value="1"/>
</dbReference>
<evidence type="ECO:0000256" key="2">
    <source>
        <dbReference type="ARBA" id="ARBA00022741"/>
    </source>
</evidence>
<protein>
    <recommendedName>
        <fullName evidence="4">5-formyltetrahydrofolate cyclo-ligase</fullName>
        <ecNumber evidence="4">6.3.3.2</ecNumber>
    </recommendedName>
</protein>
<dbReference type="InterPro" id="IPR002698">
    <property type="entry name" value="FTHF_cligase"/>
</dbReference>
<proteinExistence type="inferred from homology"/>
<comment type="cofactor">
    <cofactor evidence="4">
        <name>Mg(2+)</name>
        <dbReference type="ChEBI" id="CHEBI:18420"/>
    </cofactor>
</comment>
<keyword evidence="5" id="KW-0436">Ligase</keyword>
<gene>
    <name evidence="5" type="ORF">QUV96_00480</name>
</gene>
<keyword evidence="3 4" id="KW-0067">ATP-binding</keyword>
<evidence type="ECO:0000313" key="5">
    <source>
        <dbReference type="EMBL" id="MDM8156109.1"/>
    </source>
</evidence>
<keyword evidence="4" id="KW-0479">Metal-binding</keyword>
<keyword evidence="4" id="KW-0460">Magnesium</keyword>
<keyword evidence="6" id="KW-1185">Reference proteome</keyword>
<organism evidence="5 6">
    <name type="scientific">Amedibacillus dolichus</name>
    <dbReference type="NCBI Taxonomy" id="31971"/>
    <lineage>
        <taxon>Bacteria</taxon>
        <taxon>Bacillati</taxon>
        <taxon>Bacillota</taxon>
        <taxon>Erysipelotrichia</taxon>
        <taxon>Erysipelotrichales</taxon>
        <taxon>Erysipelotrichaceae</taxon>
        <taxon>Amedibacillus</taxon>
    </lineage>
</organism>
<dbReference type="PANTHER" id="PTHR23407:SF1">
    <property type="entry name" value="5-FORMYLTETRAHYDROFOLATE CYCLO-LIGASE"/>
    <property type="match status" value="1"/>
</dbReference>
<dbReference type="NCBIfam" id="TIGR02727">
    <property type="entry name" value="MTHFS_bact"/>
    <property type="match status" value="1"/>
</dbReference>
<sequence length="187" mass="20874">MADRTLRQAALRKRARLSQDQRMSDSAKIARRLMEHLREADTIALYLADENEVDLRPLLPLLWETKRIAVPVCAAKGAMCMSELTEDAPLVKNRYGIEEPATLKLLPASVFDVIVVPIVAFDANGHRLGHGMGYYDRYLVHTTACKIGVAFDCQQVAQIDARPHDVAMDLILTPSAVYDFRNPAGTR</sequence>
<dbReference type="Pfam" id="PF01812">
    <property type="entry name" value="5-FTHF_cyc-lig"/>
    <property type="match status" value="1"/>
</dbReference>